<name>A0A914VZ70_9BILA</name>
<reference evidence="2" key="1">
    <citation type="submission" date="2022-11" db="UniProtKB">
        <authorList>
            <consortium name="WormBaseParasite"/>
        </authorList>
    </citation>
    <scope>IDENTIFICATION</scope>
</reference>
<protein>
    <submittedName>
        <fullName evidence="2">Uncharacterized protein</fullName>
    </submittedName>
</protein>
<evidence type="ECO:0000313" key="2">
    <source>
        <dbReference type="WBParaSite" id="PSAMB.scaffold2871size20786.g19589.t1"/>
    </source>
</evidence>
<evidence type="ECO:0000313" key="1">
    <source>
        <dbReference type="Proteomes" id="UP000887566"/>
    </source>
</evidence>
<accession>A0A914VZ70</accession>
<dbReference type="WBParaSite" id="PSAMB.scaffold2871size20786.g19589.t1">
    <property type="protein sequence ID" value="PSAMB.scaffold2871size20786.g19589.t1"/>
    <property type="gene ID" value="PSAMB.scaffold2871size20786.g19589"/>
</dbReference>
<organism evidence="1 2">
    <name type="scientific">Plectus sambesii</name>
    <dbReference type="NCBI Taxonomy" id="2011161"/>
    <lineage>
        <taxon>Eukaryota</taxon>
        <taxon>Metazoa</taxon>
        <taxon>Ecdysozoa</taxon>
        <taxon>Nematoda</taxon>
        <taxon>Chromadorea</taxon>
        <taxon>Plectida</taxon>
        <taxon>Plectina</taxon>
        <taxon>Plectoidea</taxon>
        <taxon>Plectidae</taxon>
        <taxon>Plectus</taxon>
    </lineage>
</organism>
<dbReference type="AlphaFoldDB" id="A0A914VZ70"/>
<proteinExistence type="predicted"/>
<dbReference type="Proteomes" id="UP000887566">
    <property type="component" value="Unplaced"/>
</dbReference>
<sequence>MPNTILMFMRTVDFNYTVVQSEVSPGLDYPPSSILNIVLGTSEDYDKIPACPPKKIAYAPNTTVTNEIMKNLASRYFFKAPLKADPFPTAGAMNGALTDFLNSVEASCNRYSSDPVGTYPAEYVGKHYDR</sequence>
<keyword evidence="1" id="KW-1185">Reference proteome</keyword>